<keyword evidence="3" id="KW-1185">Reference proteome</keyword>
<evidence type="ECO:0000256" key="1">
    <source>
        <dbReference type="SAM" id="SignalP"/>
    </source>
</evidence>
<gene>
    <name evidence="2" type="ORF">B0H66DRAFT_590964</name>
</gene>
<reference evidence="2" key="1">
    <citation type="journal article" date="2023" name="Mol. Phylogenet. Evol.">
        <title>Genome-scale phylogeny and comparative genomics of the fungal order Sordariales.</title>
        <authorList>
            <person name="Hensen N."/>
            <person name="Bonometti L."/>
            <person name="Westerberg I."/>
            <person name="Brannstrom I.O."/>
            <person name="Guillou S."/>
            <person name="Cros-Aarteil S."/>
            <person name="Calhoun S."/>
            <person name="Haridas S."/>
            <person name="Kuo A."/>
            <person name="Mondo S."/>
            <person name="Pangilinan J."/>
            <person name="Riley R."/>
            <person name="LaButti K."/>
            <person name="Andreopoulos B."/>
            <person name="Lipzen A."/>
            <person name="Chen C."/>
            <person name="Yan M."/>
            <person name="Daum C."/>
            <person name="Ng V."/>
            <person name="Clum A."/>
            <person name="Steindorff A."/>
            <person name="Ohm R.A."/>
            <person name="Martin F."/>
            <person name="Silar P."/>
            <person name="Natvig D.O."/>
            <person name="Lalanne C."/>
            <person name="Gautier V."/>
            <person name="Ament-Velasquez S.L."/>
            <person name="Kruys A."/>
            <person name="Hutchinson M.I."/>
            <person name="Powell A.J."/>
            <person name="Barry K."/>
            <person name="Miller A.N."/>
            <person name="Grigoriev I.V."/>
            <person name="Debuchy R."/>
            <person name="Gladieux P."/>
            <person name="Hiltunen Thoren M."/>
            <person name="Johannesson H."/>
        </authorList>
    </citation>
    <scope>NUCLEOTIDE SEQUENCE</scope>
    <source>
        <strain evidence="2">CBS 118394</strain>
    </source>
</reference>
<dbReference type="EMBL" id="JAUEDM010000004">
    <property type="protein sequence ID" value="KAK3318228.1"/>
    <property type="molecule type" value="Genomic_DNA"/>
</dbReference>
<dbReference type="Proteomes" id="UP001283341">
    <property type="component" value="Unassembled WGS sequence"/>
</dbReference>
<keyword evidence="1" id="KW-0732">Signal</keyword>
<dbReference type="AlphaFoldDB" id="A0AAE0M4B7"/>
<name>A0AAE0M4B7_9PEZI</name>
<feature type="signal peptide" evidence="1">
    <location>
        <begin position="1"/>
        <end position="22"/>
    </location>
</feature>
<feature type="chain" id="PRO_5042013041" evidence="1">
    <location>
        <begin position="23"/>
        <end position="122"/>
    </location>
</feature>
<sequence>MRPSCVLSRLALAFVATSLAAADCLGGSNKRPDHSLDVIEFFYSAGCELQSQEVAKGGEFKKTGKSRDGKCMNVLVKNHGDNNAKVTSNQAVDAWAREWVGCEHGGKREYEDKLEYIWHLDC</sequence>
<reference evidence="2" key="2">
    <citation type="submission" date="2023-06" db="EMBL/GenBank/DDBJ databases">
        <authorList>
            <consortium name="Lawrence Berkeley National Laboratory"/>
            <person name="Haridas S."/>
            <person name="Hensen N."/>
            <person name="Bonometti L."/>
            <person name="Westerberg I."/>
            <person name="Brannstrom I.O."/>
            <person name="Guillou S."/>
            <person name="Cros-Aarteil S."/>
            <person name="Calhoun S."/>
            <person name="Kuo A."/>
            <person name="Mondo S."/>
            <person name="Pangilinan J."/>
            <person name="Riley R."/>
            <person name="Labutti K."/>
            <person name="Andreopoulos B."/>
            <person name="Lipzen A."/>
            <person name="Chen C."/>
            <person name="Yanf M."/>
            <person name="Daum C."/>
            <person name="Ng V."/>
            <person name="Clum A."/>
            <person name="Steindorff A."/>
            <person name="Ohm R."/>
            <person name="Martin F."/>
            <person name="Silar P."/>
            <person name="Natvig D."/>
            <person name="Lalanne C."/>
            <person name="Gautier V."/>
            <person name="Ament-Velasquez S.L."/>
            <person name="Kruys A."/>
            <person name="Hutchinson M.I."/>
            <person name="Powell A.J."/>
            <person name="Barry K."/>
            <person name="Miller A.N."/>
            <person name="Grigoriev I.V."/>
            <person name="Debuchy R."/>
            <person name="Gladieux P."/>
            <person name="Thoren M.H."/>
            <person name="Johannesson H."/>
        </authorList>
    </citation>
    <scope>NUCLEOTIDE SEQUENCE</scope>
    <source>
        <strain evidence="2">CBS 118394</strain>
    </source>
</reference>
<evidence type="ECO:0000313" key="3">
    <source>
        <dbReference type="Proteomes" id="UP001283341"/>
    </source>
</evidence>
<accession>A0AAE0M4B7</accession>
<evidence type="ECO:0000313" key="2">
    <source>
        <dbReference type="EMBL" id="KAK3318228.1"/>
    </source>
</evidence>
<protein>
    <submittedName>
        <fullName evidence="2">Uncharacterized protein</fullName>
    </submittedName>
</protein>
<proteinExistence type="predicted"/>
<organism evidence="2 3">
    <name type="scientific">Apodospora peruviana</name>
    <dbReference type="NCBI Taxonomy" id="516989"/>
    <lineage>
        <taxon>Eukaryota</taxon>
        <taxon>Fungi</taxon>
        <taxon>Dikarya</taxon>
        <taxon>Ascomycota</taxon>
        <taxon>Pezizomycotina</taxon>
        <taxon>Sordariomycetes</taxon>
        <taxon>Sordariomycetidae</taxon>
        <taxon>Sordariales</taxon>
        <taxon>Lasiosphaeriaceae</taxon>
        <taxon>Apodospora</taxon>
    </lineage>
</organism>
<comment type="caution">
    <text evidence="2">The sequence shown here is derived from an EMBL/GenBank/DDBJ whole genome shotgun (WGS) entry which is preliminary data.</text>
</comment>